<name>A0A3G2T195_9GAMM</name>
<keyword evidence="1" id="KW-0472">Membrane</keyword>
<evidence type="ECO:0000313" key="3">
    <source>
        <dbReference type="Proteomes" id="UP000279962"/>
    </source>
</evidence>
<evidence type="ECO:0000313" key="2">
    <source>
        <dbReference type="EMBL" id="AYO53795.1"/>
    </source>
</evidence>
<dbReference type="EMBL" id="CP033133">
    <property type="protein sequence ID" value="AYO53795.1"/>
    <property type="molecule type" value="Genomic_DNA"/>
</dbReference>
<organism evidence="2 3">
    <name type="scientific">Acinetobacter wuhouensis</name>
    <dbReference type="NCBI Taxonomy" id="1879050"/>
    <lineage>
        <taxon>Bacteria</taxon>
        <taxon>Pseudomonadati</taxon>
        <taxon>Pseudomonadota</taxon>
        <taxon>Gammaproteobacteria</taxon>
        <taxon>Moraxellales</taxon>
        <taxon>Moraxellaceae</taxon>
        <taxon>Acinetobacter</taxon>
    </lineage>
</organism>
<dbReference type="Pfam" id="PF04348">
    <property type="entry name" value="LppC"/>
    <property type="match status" value="2"/>
</dbReference>
<dbReference type="RefSeq" id="WP_087552932.1">
    <property type="nucleotide sequence ID" value="NZ_CP033133.1"/>
</dbReference>
<dbReference type="Gene3D" id="3.40.50.2300">
    <property type="match status" value="2"/>
</dbReference>
<evidence type="ECO:0000256" key="1">
    <source>
        <dbReference type="ARBA" id="ARBA00023136"/>
    </source>
</evidence>
<dbReference type="Proteomes" id="UP000279962">
    <property type="component" value="Chromosome"/>
</dbReference>
<proteinExistence type="predicted"/>
<dbReference type="SUPFAM" id="SSF53822">
    <property type="entry name" value="Periplasmic binding protein-like I"/>
    <property type="match status" value="1"/>
</dbReference>
<evidence type="ECO:0008006" key="4">
    <source>
        <dbReference type="Google" id="ProtNLM"/>
    </source>
</evidence>
<dbReference type="GO" id="GO:0009252">
    <property type="term" value="P:peptidoglycan biosynthetic process"/>
    <property type="evidence" value="ECO:0007669"/>
    <property type="project" value="TreeGrafter"/>
</dbReference>
<sequence length="327" mass="37024">MKNKLVLNSIKRVVLLGIVGFAVQLHAEILVILPETGPMSRAGLTIKQGIMNASQASKNEIPLKFVNSDQIPIKTILKKEVNKKTEMIIGPLARPDVEVLVSTKPKIPVLALNEVYQSDKNVWQFSLSKNDDALALLDFIQNDKVTKLYIVREKGTETESINFLNALFSNFSGEVDPIDEMPKVIGRNEGILLLGTNNWLSSIPRLQEKRIYTQAIAIEEQKTLPKGMKFCDVPAIYEKEWKEVVKANKELPKSLAYQRLYAFGGDAWYIAQKFVLDPQIKTLSFNGRTGKIKIDGNRVERIPQCFERSKANLVPLYMFFERSKDVK</sequence>
<gene>
    <name evidence="2" type="ORF">CDG68_09215</name>
</gene>
<dbReference type="AlphaFoldDB" id="A0A3G2T195"/>
<dbReference type="GO" id="GO:0030234">
    <property type="term" value="F:enzyme regulator activity"/>
    <property type="evidence" value="ECO:0007669"/>
    <property type="project" value="TreeGrafter"/>
</dbReference>
<dbReference type="PANTHER" id="PTHR38038:SF1">
    <property type="entry name" value="PENICILLIN-BINDING PROTEIN ACTIVATOR LPOA"/>
    <property type="match status" value="1"/>
</dbReference>
<dbReference type="GO" id="GO:0031241">
    <property type="term" value="C:periplasmic side of cell outer membrane"/>
    <property type="evidence" value="ECO:0007669"/>
    <property type="project" value="TreeGrafter"/>
</dbReference>
<accession>A0A3G2T195</accession>
<dbReference type="InterPro" id="IPR007443">
    <property type="entry name" value="LpoA"/>
</dbReference>
<dbReference type="PANTHER" id="PTHR38038">
    <property type="entry name" value="PENICILLIN-BINDING PROTEIN ACTIVATOR LPOA"/>
    <property type="match status" value="1"/>
</dbReference>
<reference evidence="2 3" key="1">
    <citation type="submission" date="2018-10" db="EMBL/GenBank/DDBJ databases">
        <title>The complete genome of Acinetobacter wuhouensis strain WCHAW010062.</title>
        <authorList>
            <person name="Hu Y."/>
            <person name="Long H."/>
            <person name="Feng Y."/>
            <person name="Zong Z."/>
        </authorList>
    </citation>
    <scope>NUCLEOTIDE SEQUENCE [LARGE SCALE GENOMIC DNA]</scope>
    <source>
        <strain evidence="2 3">WCHAW010062</strain>
    </source>
</reference>
<protein>
    <recommendedName>
        <fullName evidence="4">Penicillin-binding protein activator</fullName>
    </recommendedName>
</protein>
<dbReference type="InterPro" id="IPR028082">
    <property type="entry name" value="Peripla_BP_I"/>
</dbReference>